<dbReference type="InterPro" id="IPR045851">
    <property type="entry name" value="AMP-bd_C_sf"/>
</dbReference>
<keyword evidence="8 9" id="KW-0975">Bacterial flagellum</keyword>
<evidence type="ECO:0000313" key="14">
    <source>
        <dbReference type="EMBL" id="MBR7794872.1"/>
    </source>
</evidence>
<dbReference type="InterPro" id="IPR013556">
    <property type="entry name" value="Flag_M-ring_C"/>
</dbReference>
<evidence type="ECO:0000256" key="9">
    <source>
        <dbReference type="PIRNR" id="PIRNR004862"/>
    </source>
</evidence>
<comment type="function">
    <text evidence="9">The M ring may be actively involved in energy transduction.</text>
</comment>
<gene>
    <name evidence="14" type="primary">fliF</name>
    <name evidence="14" type="ORF">KCX74_02310</name>
</gene>
<dbReference type="GO" id="GO:0009431">
    <property type="term" value="C:bacterial-type flagellum basal body, MS ring"/>
    <property type="evidence" value="ECO:0007669"/>
    <property type="project" value="InterPro"/>
</dbReference>
<evidence type="ECO:0000256" key="1">
    <source>
        <dbReference type="ARBA" id="ARBA00004117"/>
    </source>
</evidence>
<name>A0A941DSU8_9BACI</name>
<evidence type="ECO:0000256" key="10">
    <source>
        <dbReference type="SAM" id="MobiDB-lite"/>
    </source>
</evidence>
<evidence type="ECO:0000256" key="4">
    <source>
        <dbReference type="ARBA" id="ARBA00022475"/>
    </source>
</evidence>
<feature type="transmembrane region" description="Helical" evidence="11">
    <location>
        <begin position="450"/>
        <end position="470"/>
    </location>
</feature>
<dbReference type="CDD" id="cd12087">
    <property type="entry name" value="TM_EGFR-like"/>
    <property type="match status" value="1"/>
</dbReference>
<dbReference type="PRINTS" id="PR01009">
    <property type="entry name" value="FLGMRINGFLIF"/>
</dbReference>
<evidence type="ECO:0000256" key="2">
    <source>
        <dbReference type="ARBA" id="ARBA00004651"/>
    </source>
</evidence>
<evidence type="ECO:0000256" key="5">
    <source>
        <dbReference type="ARBA" id="ARBA00022692"/>
    </source>
</evidence>
<dbReference type="PANTHER" id="PTHR30046:SF0">
    <property type="entry name" value="FLAGELLAR M-RING PROTEIN"/>
    <property type="match status" value="1"/>
</dbReference>
<comment type="caution">
    <text evidence="14">The sequence shown here is derived from an EMBL/GenBank/DDBJ whole genome shotgun (WGS) entry which is preliminary data.</text>
</comment>
<dbReference type="GO" id="GO:0071973">
    <property type="term" value="P:bacterial-type flagellum-dependent cell motility"/>
    <property type="evidence" value="ECO:0007669"/>
    <property type="project" value="InterPro"/>
</dbReference>
<evidence type="ECO:0000256" key="11">
    <source>
        <dbReference type="SAM" id="Phobius"/>
    </source>
</evidence>
<dbReference type="NCBIfam" id="TIGR00206">
    <property type="entry name" value="fliF"/>
    <property type="match status" value="1"/>
</dbReference>
<keyword evidence="14" id="KW-0969">Cilium</keyword>
<organism evidence="14 15">
    <name type="scientific">Virgibacillus salarius</name>
    <dbReference type="NCBI Taxonomy" id="447199"/>
    <lineage>
        <taxon>Bacteria</taxon>
        <taxon>Bacillati</taxon>
        <taxon>Bacillota</taxon>
        <taxon>Bacilli</taxon>
        <taxon>Bacillales</taxon>
        <taxon>Bacillaceae</taxon>
        <taxon>Virgibacillus</taxon>
    </lineage>
</organism>
<dbReference type="GO" id="GO:0005886">
    <property type="term" value="C:plasma membrane"/>
    <property type="evidence" value="ECO:0007669"/>
    <property type="project" value="UniProtKB-SubCell"/>
</dbReference>
<dbReference type="InterPro" id="IPR000067">
    <property type="entry name" value="FlgMring_FliF"/>
</dbReference>
<keyword evidence="14" id="KW-0966">Cell projection</keyword>
<comment type="subcellular location">
    <subcellularLocation>
        <location evidence="1 9">Bacterial flagellum basal body</location>
    </subcellularLocation>
    <subcellularLocation>
        <location evidence="2">Cell membrane</location>
        <topology evidence="2">Multi-pass membrane protein</topology>
    </subcellularLocation>
</comment>
<evidence type="ECO:0000256" key="8">
    <source>
        <dbReference type="ARBA" id="ARBA00023143"/>
    </source>
</evidence>
<evidence type="ECO:0000259" key="12">
    <source>
        <dbReference type="Pfam" id="PF01514"/>
    </source>
</evidence>
<feature type="transmembrane region" description="Helical" evidence="11">
    <location>
        <begin position="26"/>
        <end position="46"/>
    </location>
</feature>
<evidence type="ECO:0000313" key="15">
    <source>
        <dbReference type="Proteomes" id="UP000675284"/>
    </source>
</evidence>
<dbReference type="RefSeq" id="WP_026680890.1">
    <property type="nucleotide sequence ID" value="NZ_BAAACY010000099.1"/>
</dbReference>
<dbReference type="PIRSF" id="PIRSF004862">
    <property type="entry name" value="FliF"/>
    <property type="match status" value="1"/>
</dbReference>
<feature type="domain" description="Flagellar M-ring C-terminal" evidence="13">
    <location>
        <begin position="257"/>
        <end position="397"/>
    </location>
</feature>
<dbReference type="InterPro" id="IPR006182">
    <property type="entry name" value="FliF_N_dom"/>
</dbReference>
<dbReference type="Proteomes" id="UP000675284">
    <property type="component" value="Unassembled WGS sequence"/>
</dbReference>
<evidence type="ECO:0000259" key="13">
    <source>
        <dbReference type="Pfam" id="PF08345"/>
    </source>
</evidence>
<evidence type="ECO:0000256" key="7">
    <source>
        <dbReference type="ARBA" id="ARBA00023136"/>
    </source>
</evidence>
<protein>
    <recommendedName>
        <fullName evidence="9">Flagellar M-ring protein</fullName>
    </recommendedName>
</protein>
<dbReference type="Gene3D" id="3.30.300.30">
    <property type="match status" value="1"/>
</dbReference>
<keyword evidence="14" id="KW-0282">Flagellum</keyword>
<evidence type="ECO:0000256" key="6">
    <source>
        <dbReference type="ARBA" id="ARBA00022989"/>
    </source>
</evidence>
<keyword evidence="4" id="KW-1003">Cell membrane</keyword>
<keyword evidence="7 11" id="KW-0472">Membrane</keyword>
<proteinExistence type="inferred from homology"/>
<keyword evidence="5 11" id="KW-0812">Transmembrane</keyword>
<comment type="similarity">
    <text evidence="3 9">Belongs to the FliF family.</text>
</comment>
<reference evidence="14" key="1">
    <citation type="submission" date="2021-04" db="EMBL/GenBank/DDBJ databases">
        <title>Isolation and polyphasic classification of algal microorganism.</title>
        <authorList>
            <person name="Wang S."/>
        </authorList>
    </citation>
    <scope>NUCLEOTIDE SEQUENCE</scope>
    <source>
        <strain evidence="14">720a</strain>
    </source>
</reference>
<keyword evidence="15" id="KW-1185">Reference proteome</keyword>
<dbReference type="PANTHER" id="PTHR30046">
    <property type="entry name" value="FLAGELLAR M-RING PROTEIN"/>
    <property type="match status" value="1"/>
</dbReference>
<dbReference type="InterPro" id="IPR043427">
    <property type="entry name" value="YscJ/FliF"/>
</dbReference>
<feature type="region of interest" description="Disordered" evidence="10">
    <location>
        <begin position="483"/>
        <end position="503"/>
    </location>
</feature>
<feature type="domain" description="Flagellar M-ring N-terminal" evidence="12">
    <location>
        <begin position="48"/>
        <end position="220"/>
    </location>
</feature>
<dbReference type="AlphaFoldDB" id="A0A941DSU8"/>
<sequence length="531" mass="59087">MNEKIKNWKDTTTAFWKNRTKSQKRIFIGSIMIVVLLIVGILFFSMNSKFVPLYNNLSIQEVGQIKTELDARGVSYELKDGGTTITVPEQQVDSLLVDLAGQGIPNSGNIDYSFFSENASWGVTENEFNVMKLDAMQTELANLIKGIDGIQDAQVMINMPEDPVFVNDTKQEASASIVINTEAGYQFQEGQIDGLYHLVSKAVPNLPAENIAITNQYFESFEQNATAGTGVQDTHTYQQNVKKDIEKDIQQRLQQMLGAMVGQGNVIVSVTSDIDFTQENRTEEIVEPVDLENMEGLPVSIETIKETYTGEGAAAGGTVGTGDEDIGNYQATDDGDNGEYEMAKETINNEFNKIRKNIVESPYKVRDLGIQVAVNNVKTSQGKDVEYLTQQDENAVEEGINSIMNSIITTSIDGEYAENINPEEKVSIVFQEFSGMKNAKASTTPTIPTWLYIVGGGLLLAIIVLIVFLLRRRKEEDVEEEEVAIQEPIEVPEIPDQEESETTIRKKQLEKIAKEKPEDFAKLLRSWIGED</sequence>
<dbReference type="Pfam" id="PF08345">
    <property type="entry name" value="YscJ_FliF_C"/>
    <property type="match status" value="1"/>
</dbReference>
<evidence type="ECO:0000256" key="3">
    <source>
        <dbReference type="ARBA" id="ARBA00007971"/>
    </source>
</evidence>
<dbReference type="EMBL" id="JAGSOT010000004">
    <property type="protein sequence ID" value="MBR7794872.1"/>
    <property type="molecule type" value="Genomic_DNA"/>
</dbReference>
<dbReference type="Pfam" id="PF01514">
    <property type="entry name" value="YscJ_FliF"/>
    <property type="match status" value="1"/>
</dbReference>
<dbReference type="GO" id="GO:0003774">
    <property type="term" value="F:cytoskeletal motor activity"/>
    <property type="evidence" value="ECO:0007669"/>
    <property type="project" value="InterPro"/>
</dbReference>
<keyword evidence="6 11" id="KW-1133">Transmembrane helix</keyword>
<accession>A0A941DSU8</accession>